<organism evidence="1 2">
    <name type="scientific">Rhodohalobacter mucosus</name>
    <dbReference type="NCBI Taxonomy" id="2079485"/>
    <lineage>
        <taxon>Bacteria</taxon>
        <taxon>Pseudomonadati</taxon>
        <taxon>Balneolota</taxon>
        <taxon>Balneolia</taxon>
        <taxon>Balneolales</taxon>
        <taxon>Balneolaceae</taxon>
        <taxon>Rhodohalobacter</taxon>
    </lineage>
</organism>
<evidence type="ECO:0000313" key="1">
    <source>
        <dbReference type="EMBL" id="PWN06474.1"/>
    </source>
</evidence>
<dbReference type="EMBL" id="QGGB01000006">
    <property type="protein sequence ID" value="PWN06474.1"/>
    <property type="molecule type" value="Genomic_DNA"/>
</dbReference>
<protein>
    <submittedName>
        <fullName evidence="1">Uncharacterized protein</fullName>
    </submittedName>
</protein>
<gene>
    <name evidence="1" type="ORF">DDZ15_08100</name>
</gene>
<name>A0A316TVI5_9BACT</name>
<dbReference type="RefSeq" id="WP_109646588.1">
    <property type="nucleotide sequence ID" value="NZ_QGGB01000006.1"/>
</dbReference>
<reference evidence="1 2" key="1">
    <citation type="submission" date="2018-05" db="EMBL/GenBank/DDBJ databases">
        <title>Rhodohalobacter halophilus gen. nov., sp. nov., a moderately halophilic member of the family Balneolaceae.</title>
        <authorList>
            <person name="Liu Z.-W."/>
        </authorList>
    </citation>
    <scope>NUCLEOTIDE SEQUENCE [LARGE SCALE GENOMIC DNA]</scope>
    <source>
        <strain evidence="1 2">8A47</strain>
    </source>
</reference>
<sequence length="186" mass="21493">MKEYSIIWIPFSKDSDVGQRIMDSKDFALPYFVDGNDKQQFEESNPGGLSPVHLLRGILVGYSDEPPIVDTSTFKQKAKVILMDLQNHFDYDSLEDLILNISAFIRQENGDTASFEALLTGTKICPESSKIKFDCCTDLYNLLEREQFHDKEWGKKKLGELLYQIERDKINPTFVSYIDTFKEWAE</sequence>
<accession>A0A316TVI5</accession>
<dbReference type="OrthoDB" id="978668at2"/>
<dbReference type="Proteomes" id="UP000245533">
    <property type="component" value="Unassembled WGS sequence"/>
</dbReference>
<proteinExistence type="predicted"/>
<evidence type="ECO:0000313" key="2">
    <source>
        <dbReference type="Proteomes" id="UP000245533"/>
    </source>
</evidence>
<dbReference type="AlphaFoldDB" id="A0A316TVI5"/>
<keyword evidence="2" id="KW-1185">Reference proteome</keyword>
<comment type="caution">
    <text evidence="1">The sequence shown here is derived from an EMBL/GenBank/DDBJ whole genome shotgun (WGS) entry which is preliminary data.</text>
</comment>